<comment type="similarity">
    <text evidence="2 4">Belongs to the Mediator complex subunit 11 family.</text>
</comment>
<dbReference type="Gene3D" id="1.10.287.3490">
    <property type="match status" value="1"/>
</dbReference>
<comment type="function">
    <text evidence="4">Component of the Mediator complex, a coactivator involved in the regulated transcription of nearly all RNA polymerase II-dependent genes. Mediator functions as a bridge to convey information from gene-specific regulatory proteins to the basal RNA polymerase II transcription machinery. Mediator is recruited to promoters by direct interactions with regulatory proteins and serves as a scaffold for the assembly of a functional pre-initiation complex with RNA polymerase II and the general transcription factors.</text>
</comment>
<name>A0AAN6N677_9PEZI</name>
<gene>
    <name evidence="4" type="primary">MED11</name>
    <name evidence="6" type="ORF">QBC46DRAFT_409094</name>
</gene>
<dbReference type="GO" id="GO:0006357">
    <property type="term" value="P:regulation of transcription by RNA polymerase II"/>
    <property type="evidence" value="ECO:0007669"/>
    <property type="project" value="InterPro"/>
</dbReference>
<keyword evidence="3 4" id="KW-0539">Nucleus</keyword>
<dbReference type="InterPro" id="IPR019404">
    <property type="entry name" value="Mediator_Med11"/>
</dbReference>
<protein>
    <recommendedName>
        <fullName evidence="4">Mediator of RNA polymerase II transcription subunit 11</fullName>
    </recommendedName>
    <alternativeName>
        <fullName evidence="4">Mediator complex subunit 11</fullName>
    </alternativeName>
</protein>
<feature type="region of interest" description="Disordered" evidence="5">
    <location>
        <begin position="202"/>
        <end position="224"/>
    </location>
</feature>
<sequence>MDQFQPSQHNNGAAAGDDKFKPFTTAERMQQLSEIDLDIASLLEHTSHALRSIAKPPSTSDPLDSPSPELPSPNADPTETSNFPEIQSEFLSTLDRIDKHLKRQIYALEEAGIISLPASASTTTDTVKVQTGGPGSGRVGRYVVIGEQPNQKGAEQLNRPDGVGMYGDLDVGMLNAASSTVERDHEAKLWAKARTQLQGLVDKKKTTTTTGSDSDAGMMDTSTG</sequence>
<dbReference type="Pfam" id="PF10280">
    <property type="entry name" value="Med11"/>
    <property type="match status" value="1"/>
</dbReference>
<evidence type="ECO:0000256" key="4">
    <source>
        <dbReference type="RuleBase" id="RU364147"/>
    </source>
</evidence>
<evidence type="ECO:0000256" key="1">
    <source>
        <dbReference type="ARBA" id="ARBA00004123"/>
    </source>
</evidence>
<feature type="compositionally biased region" description="Polar residues" evidence="5">
    <location>
        <begin position="1"/>
        <end position="11"/>
    </location>
</feature>
<keyword evidence="4" id="KW-0804">Transcription</keyword>
<dbReference type="Proteomes" id="UP001303473">
    <property type="component" value="Unassembled WGS sequence"/>
</dbReference>
<dbReference type="GO" id="GO:0016592">
    <property type="term" value="C:mediator complex"/>
    <property type="evidence" value="ECO:0007669"/>
    <property type="project" value="InterPro"/>
</dbReference>
<dbReference type="GO" id="GO:0003712">
    <property type="term" value="F:transcription coregulator activity"/>
    <property type="evidence" value="ECO:0007669"/>
    <property type="project" value="InterPro"/>
</dbReference>
<evidence type="ECO:0000256" key="5">
    <source>
        <dbReference type="SAM" id="MobiDB-lite"/>
    </source>
</evidence>
<comment type="subcellular location">
    <subcellularLocation>
        <location evidence="1 4">Nucleus</location>
    </subcellularLocation>
</comment>
<accession>A0AAN6N677</accession>
<reference evidence="7" key="1">
    <citation type="journal article" date="2023" name="Mol. Phylogenet. Evol.">
        <title>Genome-scale phylogeny and comparative genomics of the fungal order Sordariales.</title>
        <authorList>
            <person name="Hensen N."/>
            <person name="Bonometti L."/>
            <person name="Westerberg I."/>
            <person name="Brannstrom I.O."/>
            <person name="Guillou S."/>
            <person name="Cros-Aarteil S."/>
            <person name="Calhoun S."/>
            <person name="Haridas S."/>
            <person name="Kuo A."/>
            <person name="Mondo S."/>
            <person name="Pangilinan J."/>
            <person name="Riley R."/>
            <person name="LaButti K."/>
            <person name="Andreopoulos B."/>
            <person name="Lipzen A."/>
            <person name="Chen C."/>
            <person name="Yan M."/>
            <person name="Daum C."/>
            <person name="Ng V."/>
            <person name="Clum A."/>
            <person name="Steindorff A."/>
            <person name="Ohm R.A."/>
            <person name="Martin F."/>
            <person name="Silar P."/>
            <person name="Natvig D.O."/>
            <person name="Lalanne C."/>
            <person name="Gautier V."/>
            <person name="Ament-Velasquez S.L."/>
            <person name="Kruys A."/>
            <person name="Hutchinson M.I."/>
            <person name="Powell A.J."/>
            <person name="Barry K."/>
            <person name="Miller A.N."/>
            <person name="Grigoriev I.V."/>
            <person name="Debuchy R."/>
            <person name="Gladieux P."/>
            <person name="Hiltunen Thoren M."/>
            <person name="Johannesson H."/>
        </authorList>
    </citation>
    <scope>NUCLEOTIDE SEQUENCE [LARGE SCALE GENOMIC DNA]</scope>
    <source>
        <strain evidence="7">CBS 340.73</strain>
    </source>
</reference>
<keyword evidence="4" id="KW-0010">Activator</keyword>
<dbReference type="AlphaFoldDB" id="A0AAN6N677"/>
<evidence type="ECO:0000313" key="6">
    <source>
        <dbReference type="EMBL" id="KAK3939570.1"/>
    </source>
</evidence>
<keyword evidence="4" id="KW-0805">Transcription regulation</keyword>
<proteinExistence type="inferred from homology"/>
<dbReference type="PANTHER" id="PTHR22890">
    <property type="entry name" value="MEDIATOR OF RNA POLYMERASE II TRANSCRIPTION SUBUNIT 11"/>
    <property type="match status" value="1"/>
</dbReference>
<evidence type="ECO:0000256" key="3">
    <source>
        <dbReference type="ARBA" id="ARBA00023242"/>
    </source>
</evidence>
<organism evidence="6 7">
    <name type="scientific">Diplogelasinospora grovesii</name>
    <dbReference type="NCBI Taxonomy" id="303347"/>
    <lineage>
        <taxon>Eukaryota</taxon>
        <taxon>Fungi</taxon>
        <taxon>Dikarya</taxon>
        <taxon>Ascomycota</taxon>
        <taxon>Pezizomycotina</taxon>
        <taxon>Sordariomycetes</taxon>
        <taxon>Sordariomycetidae</taxon>
        <taxon>Sordariales</taxon>
        <taxon>Diplogelasinosporaceae</taxon>
        <taxon>Diplogelasinospora</taxon>
    </lineage>
</organism>
<dbReference type="EMBL" id="MU853809">
    <property type="protein sequence ID" value="KAK3939570.1"/>
    <property type="molecule type" value="Genomic_DNA"/>
</dbReference>
<evidence type="ECO:0000256" key="2">
    <source>
        <dbReference type="ARBA" id="ARBA00008186"/>
    </source>
</evidence>
<feature type="region of interest" description="Disordered" evidence="5">
    <location>
        <begin position="50"/>
        <end position="82"/>
    </location>
</feature>
<evidence type="ECO:0000313" key="7">
    <source>
        <dbReference type="Proteomes" id="UP001303473"/>
    </source>
</evidence>
<feature type="compositionally biased region" description="Low complexity" evidence="5">
    <location>
        <begin position="56"/>
        <end position="67"/>
    </location>
</feature>
<keyword evidence="7" id="KW-1185">Reference proteome</keyword>
<feature type="region of interest" description="Disordered" evidence="5">
    <location>
        <begin position="1"/>
        <end position="27"/>
    </location>
</feature>
<comment type="caution">
    <text evidence="6">The sequence shown here is derived from an EMBL/GenBank/DDBJ whole genome shotgun (WGS) entry which is preliminary data.</text>
</comment>
<comment type="subunit">
    <text evidence="4">Component of the Mediator complex.</text>
</comment>